<dbReference type="AlphaFoldDB" id="A0A930DKK1"/>
<keyword evidence="2" id="KW-0540">Nuclease</keyword>
<sequence length="80" mass="9541">KNVLLKDFKIVGKNKNAIKLYLEDEQGTRVEGVLFEDGEKFLNKKSSRNRINLLYYPKIQVYNNIKQLQVVVSEYFWKED</sequence>
<evidence type="ECO:0000313" key="3">
    <source>
        <dbReference type="Proteomes" id="UP000775770"/>
    </source>
</evidence>
<feature type="non-terminal residue" evidence="2">
    <location>
        <position position="1"/>
    </location>
</feature>
<evidence type="ECO:0000259" key="1">
    <source>
        <dbReference type="Pfam" id="PF17768"/>
    </source>
</evidence>
<comment type="caution">
    <text evidence="2">The sequence shown here is derived from an EMBL/GenBank/DDBJ whole genome shotgun (WGS) entry which is preliminary data.</text>
</comment>
<evidence type="ECO:0000313" key="2">
    <source>
        <dbReference type="EMBL" id="MBF1273442.1"/>
    </source>
</evidence>
<organism evidence="2 3">
    <name type="scientific">Oribacterium sinus</name>
    <dbReference type="NCBI Taxonomy" id="237576"/>
    <lineage>
        <taxon>Bacteria</taxon>
        <taxon>Bacillati</taxon>
        <taxon>Bacillota</taxon>
        <taxon>Clostridia</taxon>
        <taxon>Lachnospirales</taxon>
        <taxon>Lachnospiraceae</taxon>
        <taxon>Oribacterium</taxon>
    </lineage>
</organism>
<name>A0A930DKK1_9FIRM</name>
<dbReference type="InterPro" id="IPR041122">
    <property type="entry name" value="RecJ_OB"/>
</dbReference>
<dbReference type="EMBL" id="JABZRA010000148">
    <property type="protein sequence ID" value="MBF1273442.1"/>
    <property type="molecule type" value="Genomic_DNA"/>
</dbReference>
<reference evidence="2" key="1">
    <citation type="submission" date="2020-04" db="EMBL/GenBank/DDBJ databases">
        <title>Deep metagenomics examines the oral microbiome during advanced dental caries in children, revealing novel taxa and co-occurrences with host molecules.</title>
        <authorList>
            <person name="Baker J.L."/>
            <person name="Morton J.T."/>
            <person name="Dinis M."/>
            <person name="Alvarez R."/>
            <person name="Tran N.C."/>
            <person name="Knight R."/>
            <person name="Edlund A."/>
        </authorList>
    </citation>
    <scope>NUCLEOTIDE SEQUENCE</scope>
    <source>
        <strain evidence="2">JCVI_38_bin.19</strain>
    </source>
</reference>
<dbReference type="GO" id="GO:0004527">
    <property type="term" value="F:exonuclease activity"/>
    <property type="evidence" value="ECO:0007669"/>
    <property type="project" value="UniProtKB-KW"/>
</dbReference>
<keyword evidence="2" id="KW-0378">Hydrolase</keyword>
<proteinExistence type="predicted"/>
<gene>
    <name evidence="2" type="ORF">HXM90_08530</name>
</gene>
<dbReference type="Proteomes" id="UP000775770">
    <property type="component" value="Unassembled WGS sequence"/>
</dbReference>
<keyword evidence="2" id="KW-0269">Exonuclease</keyword>
<dbReference type="Pfam" id="PF17768">
    <property type="entry name" value="RecJ_OB"/>
    <property type="match status" value="1"/>
</dbReference>
<dbReference type="Gene3D" id="2.40.50.460">
    <property type="match status" value="1"/>
</dbReference>
<accession>A0A930DKK1</accession>
<feature type="domain" description="RecJ OB" evidence="1">
    <location>
        <begin position="1"/>
        <end position="73"/>
    </location>
</feature>
<protein>
    <submittedName>
        <fullName evidence="2">Single-stranded-DNA-specific exonuclease RecJ</fullName>
    </submittedName>
</protein>